<evidence type="ECO:0000313" key="6">
    <source>
        <dbReference type="Proteomes" id="UP000887565"/>
    </source>
</evidence>
<dbReference type="PROSITE" id="PS00678">
    <property type="entry name" value="WD_REPEATS_1"/>
    <property type="match status" value="1"/>
</dbReference>
<dbReference type="AlphaFoldDB" id="A0A915KRA5"/>
<reference evidence="7" key="1">
    <citation type="submission" date="2022-11" db="UniProtKB">
        <authorList>
            <consortium name="WormBaseParasite"/>
        </authorList>
    </citation>
    <scope>IDENTIFICATION</scope>
</reference>
<name>A0A915KRA5_ROMCU</name>
<proteinExistence type="predicted"/>
<dbReference type="OMA" id="TSENIWW"/>
<sequence length="264" mass="29919">MAEFKRTQVVDTKASKNLTPDNLYWKRLDFPVTIKHYGFINGLDFSPVVPYNFAVSYSTKVDIYNPDTKRPCAVLTKFKRCAYGGSFRQDGQLFVVGGEDGRVKLFSIKNKLMLRLFKGHESSVHDAKFLFNRQHIVSFSDDKTVRLWDSTTEAQLSLLSGHTDYVRCGAAASQSSDLIASGSYDHTVKFWDLRQAEGQQTCMTMNHGCPIEALLMFPNDSLLLSAGGTNIKIWDLAAGEWWCMRDRSRDEQPNAPLQEMYTVT</sequence>
<keyword evidence="3" id="KW-0677">Repeat</keyword>
<dbReference type="Pfam" id="PF00400">
    <property type="entry name" value="WD40"/>
    <property type="match status" value="4"/>
</dbReference>
<dbReference type="InterPro" id="IPR020472">
    <property type="entry name" value="WD40_PAC1"/>
</dbReference>
<evidence type="ECO:0000313" key="7">
    <source>
        <dbReference type="WBParaSite" id="nRc.2.0.1.t41423-RA"/>
    </source>
</evidence>
<dbReference type="PANTHER" id="PTHR19924:SF26">
    <property type="entry name" value="U3 SMALL NUCLEOLAR RNA-ASSOCIATED PROTEIN 15 HOMOLOG"/>
    <property type="match status" value="1"/>
</dbReference>
<evidence type="ECO:0000256" key="1">
    <source>
        <dbReference type="ARBA" id="ARBA00004604"/>
    </source>
</evidence>
<feature type="repeat" description="WD" evidence="5">
    <location>
        <begin position="159"/>
        <end position="201"/>
    </location>
</feature>
<accession>A0A915KRA5</accession>
<dbReference type="InterPro" id="IPR001680">
    <property type="entry name" value="WD40_rpt"/>
</dbReference>
<keyword evidence="6" id="KW-1185">Reference proteome</keyword>
<dbReference type="Gene3D" id="2.130.10.10">
    <property type="entry name" value="YVTN repeat-like/Quinoprotein amine dehydrogenase"/>
    <property type="match status" value="1"/>
</dbReference>
<dbReference type="Proteomes" id="UP000887565">
    <property type="component" value="Unplaced"/>
</dbReference>
<comment type="subcellular location">
    <subcellularLocation>
        <location evidence="1">Nucleus</location>
        <location evidence="1">Nucleolus</location>
    </subcellularLocation>
</comment>
<evidence type="ECO:0000256" key="3">
    <source>
        <dbReference type="ARBA" id="ARBA00022737"/>
    </source>
</evidence>
<dbReference type="InterPro" id="IPR036322">
    <property type="entry name" value="WD40_repeat_dom_sf"/>
</dbReference>
<dbReference type="SUPFAM" id="SSF50978">
    <property type="entry name" value="WD40 repeat-like"/>
    <property type="match status" value="1"/>
</dbReference>
<protein>
    <submittedName>
        <fullName evidence="7">Uncharacterized protein</fullName>
    </submittedName>
</protein>
<dbReference type="GO" id="GO:0005730">
    <property type="term" value="C:nucleolus"/>
    <property type="evidence" value="ECO:0007669"/>
    <property type="project" value="UniProtKB-SubCell"/>
</dbReference>
<evidence type="ECO:0000256" key="4">
    <source>
        <dbReference type="ARBA" id="ARBA00023242"/>
    </source>
</evidence>
<keyword evidence="4" id="KW-0539">Nucleus</keyword>
<dbReference type="InterPro" id="IPR015943">
    <property type="entry name" value="WD40/YVTN_repeat-like_dom_sf"/>
</dbReference>
<dbReference type="SMART" id="SM00320">
    <property type="entry name" value="WD40"/>
    <property type="match status" value="5"/>
</dbReference>
<dbReference type="WBParaSite" id="nRc.2.0.1.t41423-RA">
    <property type="protein sequence ID" value="nRc.2.0.1.t41423-RA"/>
    <property type="gene ID" value="nRc.2.0.1.g41423"/>
</dbReference>
<dbReference type="PRINTS" id="PR00320">
    <property type="entry name" value="GPROTEINBRPT"/>
</dbReference>
<organism evidence="6 7">
    <name type="scientific">Romanomermis culicivorax</name>
    <name type="common">Nematode worm</name>
    <dbReference type="NCBI Taxonomy" id="13658"/>
    <lineage>
        <taxon>Eukaryota</taxon>
        <taxon>Metazoa</taxon>
        <taxon>Ecdysozoa</taxon>
        <taxon>Nematoda</taxon>
        <taxon>Enoplea</taxon>
        <taxon>Dorylaimia</taxon>
        <taxon>Mermithida</taxon>
        <taxon>Mermithoidea</taxon>
        <taxon>Mermithidae</taxon>
        <taxon>Romanomermis</taxon>
    </lineage>
</organism>
<evidence type="ECO:0000256" key="5">
    <source>
        <dbReference type="PROSITE-ProRule" id="PRU00221"/>
    </source>
</evidence>
<dbReference type="PROSITE" id="PS50082">
    <property type="entry name" value="WD_REPEATS_2"/>
    <property type="match status" value="2"/>
</dbReference>
<dbReference type="GO" id="GO:0045943">
    <property type="term" value="P:positive regulation of transcription by RNA polymerase I"/>
    <property type="evidence" value="ECO:0007669"/>
    <property type="project" value="TreeGrafter"/>
</dbReference>
<dbReference type="PANTHER" id="PTHR19924">
    <property type="entry name" value="UTP15 U3 SMALL NUCLEOLAR RNA-ASSOCIATED PROTEIN 15 FAMILY MEMBER"/>
    <property type="match status" value="1"/>
</dbReference>
<evidence type="ECO:0000256" key="2">
    <source>
        <dbReference type="ARBA" id="ARBA00022574"/>
    </source>
</evidence>
<feature type="repeat" description="WD" evidence="5">
    <location>
        <begin position="117"/>
        <end position="158"/>
    </location>
</feature>
<dbReference type="InterPro" id="IPR019775">
    <property type="entry name" value="WD40_repeat_CS"/>
</dbReference>
<dbReference type="GO" id="GO:0006364">
    <property type="term" value="P:rRNA processing"/>
    <property type="evidence" value="ECO:0007669"/>
    <property type="project" value="TreeGrafter"/>
</dbReference>
<dbReference type="PROSITE" id="PS50294">
    <property type="entry name" value="WD_REPEATS_REGION"/>
    <property type="match status" value="2"/>
</dbReference>
<keyword evidence="2 5" id="KW-0853">WD repeat</keyword>